<evidence type="ECO:0000256" key="3">
    <source>
        <dbReference type="ARBA" id="ARBA00007171"/>
    </source>
</evidence>
<dbReference type="GO" id="GO:0009002">
    <property type="term" value="F:serine-type D-Ala-D-Ala carboxypeptidase activity"/>
    <property type="evidence" value="ECO:0007669"/>
    <property type="project" value="UniProtKB-EC"/>
</dbReference>
<organism evidence="10 11">
    <name type="scientific">Aquibacillus koreensis</name>
    <dbReference type="NCBI Taxonomy" id="279446"/>
    <lineage>
        <taxon>Bacteria</taxon>
        <taxon>Bacillati</taxon>
        <taxon>Bacillota</taxon>
        <taxon>Bacilli</taxon>
        <taxon>Bacillales</taxon>
        <taxon>Bacillaceae</taxon>
        <taxon>Aquibacillus</taxon>
    </lineage>
</organism>
<keyword evidence="7" id="KW-1133">Transmembrane helix</keyword>
<evidence type="ECO:0000259" key="8">
    <source>
        <dbReference type="Pfam" id="PF00905"/>
    </source>
</evidence>
<dbReference type="SUPFAM" id="SSF56601">
    <property type="entry name" value="beta-lactamase/transpeptidase-like"/>
    <property type="match status" value="1"/>
</dbReference>
<evidence type="ECO:0000256" key="6">
    <source>
        <dbReference type="ARBA" id="ARBA00034000"/>
    </source>
</evidence>
<dbReference type="EC" id="3.4.16.4" evidence="4"/>
<evidence type="ECO:0000256" key="5">
    <source>
        <dbReference type="ARBA" id="ARBA00023136"/>
    </source>
</evidence>
<dbReference type="GO" id="GO:0071972">
    <property type="term" value="F:peptidoglycan L,D-transpeptidase activity"/>
    <property type="evidence" value="ECO:0007669"/>
    <property type="project" value="TreeGrafter"/>
</dbReference>
<dbReference type="GO" id="GO:0005886">
    <property type="term" value="C:plasma membrane"/>
    <property type="evidence" value="ECO:0007669"/>
    <property type="project" value="TreeGrafter"/>
</dbReference>
<evidence type="ECO:0000256" key="1">
    <source>
        <dbReference type="ARBA" id="ARBA00004370"/>
    </source>
</evidence>
<comment type="catalytic activity">
    <reaction evidence="6">
        <text>Preferential cleavage: (Ac)2-L-Lys-D-Ala-|-D-Ala. Also transpeptidation of peptidyl-alanyl moieties that are N-acyl substituents of D-alanine.</text>
        <dbReference type="EC" id="3.4.16.4"/>
    </reaction>
</comment>
<dbReference type="GO" id="GO:0008658">
    <property type="term" value="F:penicillin binding"/>
    <property type="evidence" value="ECO:0007669"/>
    <property type="project" value="InterPro"/>
</dbReference>
<comment type="subcellular location">
    <subcellularLocation>
        <location evidence="1">Membrane</location>
    </subcellularLocation>
</comment>
<dbReference type="Gene3D" id="3.90.1310.10">
    <property type="entry name" value="Penicillin-binding protein 2a (Domain 2)"/>
    <property type="match status" value="1"/>
</dbReference>
<gene>
    <name evidence="10" type="ORF">NC661_01680</name>
</gene>
<dbReference type="InterPro" id="IPR012338">
    <property type="entry name" value="Beta-lactam/transpept-like"/>
</dbReference>
<keyword evidence="5 7" id="KW-0472">Membrane</keyword>
<reference evidence="10" key="1">
    <citation type="submission" date="2022-06" db="EMBL/GenBank/DDBJ databases">
        <title>Aquibacillus sp. a new bacterium isolated from soil saline samples.</title>
        <authorList>
            <person name="Galisteo C."/>
            <person name="De La Haba R."/>
            <person name="Sanchez-Porro C."/>
            <person name="Ventosa A."/>
        </authorList>
    </citation>
    <scope>NUCLEOTIDE SEQUENCE</scope>
    <source>
        <strain evidence="10">JCM 12387</strain>
    </source>
</reference>
<keyword evidence="11" id="KW-1185">Reference proteome</keyword>
<evidence type="ECO:0000256" key="7">
    <source>
        <dbReference type="SAM" id="Phobius"/>
    </source>
</evidence>
<evidence type="ECO:0000313" key="10">
    <source>
        <dbReference type="EMBL" id="MDC3419088.1"/>
    </source>
</evidence>
<dbReference type="SUPFAM" id="SSF56519">
    <property type="entry name" value="Penicillin binding protein dimerisation domain"/>
    <property type="match status" value="1"/>
</dbReference>
<feature type="domain" description="Penicillin-binding protein transpeptidase" evidence="8">
    <location>
        <begin position="260"/>
        <end position="563"/>
    </location>
</feature>
<dbReference type="InterPro" id="IPR050515">
    <property type="entry name" value="Beta-lactam/transpept"/>
</dbReference>
<evidence type="ECO:0000259" key="9">
    <source>
        <dbReference type="Pfam" id="PF03717"/>
    </source>
</evidence>
<dbReference type="Proteomes" id="UP001145072">
    <property type="component" value="Unassembled WGS sequence"/>
</dbReference>
<dbReference type="RefSeq" id="WP_259871484.1">
    <property type="nucleotide sequence ID" value="NZ_JAMQJZ010000001.1"/>
</dbReference>
<comment type="pathway">
    <text evidence="2">Cell wall biogenesis; peptidoglycan biosynthesis.</text>
</comment>
<feature type="domain" description="Penicillin-binding protein dimerisation" evidence="9">
    <location>
        <begin position="59"/>
        <end position="217"/>
    </location>
</feature>
<dbReference type="InterPro" id="IPR001460">
    <property type="entry name" value="PCN-bd_Tpept"/>
</dbReference>
<dbReference type="Gene3D" id="3.40.710.10">
    <property type="entry name" value="DD-peptidase/beta-lactamase superfamily"/>
    <property type="match status" value="1"/>
</dbReference>
<dbReference type="PANTHER" id="PTHR30627">
    <property type="entry name" value="PEPTIDOGLYCAN D,D-TRANSPEPTIDASE"/>
    <property type="match status" value="1"/>
</dbReference>
<dbReference type="PANTHER" id="PTHR30627:SF24">
    <property type="entry name" value="PENICILLIN-BINDING PROTEIN 4B"/>
    <property type="match status" value="1"/>
</dbReference>
<name>A0A9X3WI97_9BACI</name>
<dbReference type="Pfam" id="PF03717">
    <property type="entry name" value="PBP_dimer"/>
    <property type="match status" value="1"/>
</dbReference>
<dbReference type="AlphaFoldDB" id="A0A9X3WI97"/>
<evidence type="ECO:0000313" key="11">
    <source>
        <dbReference type="Proteomes" id="UP001145072"/>
    </source>
</evidence>
<keyword evidence="7" id="KW-0812">Transmembrane</keyword>
<dbReference type="InterPro" id="IPR005311">
    <property type="entry name" value="PBP_dimer"/>
</dbReference>
<sequence>MKRNRVRVFAVIILLYFSFGMYKLMDIQLISPETYGPEKVNLLEESVKQRSSQITLSNGRGYFLDRNNQALNRSKTKDVVIFPFVASMKLSPSMEQMLETTSVNWKDKLVQSKKPLYLSELGDIQITNDMYDNVQNESIPGIVAVERTVENDELLASHVVGIVRANSDEFKSRYEESLEYNEQPVGISGLEKAFDPFLLSKDEQKLMYHVDAKGDPLLGLDFRYQGESDPFYPVKVQTTLDLDKQTMLEGIIDKQGITKGGAVLLDVETREVLAMVSRPSFDPKEPYKDNHLSNQMLISHFPGSIFKTVIAAAAIEQSEDSLHKQYDCDKNLYGDSPSDRTLGMLNFEESFAQSCNFTFGSIAIDMMKEDQAIIEKYAEKLGLVHPVGWKGDIFHYNNFKQLPEEESGNIWGDDQDRYVDRAIAQTAIGQKEVKVTPLAIANMMVTIANNGVKGEVKIVDKLLYNNGTTMQEFKPHGQVKDSIKASTAKELQNLLKGVVDNGTGASLNAFPVSGKSGTAETGRENQYHHWFAGYFPTDKPKYALVVVDLDQSSGQAKTYPVYYDSVESLLNHDSFAQN</sequence>
<dbReference type="InterPro" id="IPR036138">
    <property type="entry name" value="PBP_dimer_sf"/>
</dbReference>
<evidence type="ECO:0000256" key="4">
    <source>
        <dbReference type="ARBA" id="ARBA00012448"/>
    </source>
</evidence>
<dbReference type="GO" id="GO:0071555">
    <property type="term" value="P:cell wall organization"/>
    <property type="evidence" value="ECO:0007669"/>
    <property type="project" value="TreeGrafter"/>
</dbReference>
<dbReference type="EMBL" id="JAMQJZ010000001">
    <property type="protein sequence ID" value="MDC3419088.1"/>
    <property type="molecule type" value="Genomic_DNA"/>
</dbReference>
<feature type="transmembrane region" description="Helical" evidence="7">
    <location>
        <begin position="7"/>
        <end position="25"/>
    </location>
</feature>
<comment type="similarity">
    <text evidence="3">Belongs to the transpeptidase family.</text>
</comment>
<dbReference type="Pfam" id="PF00905">
    <property type="entry name" value="Transpeptidase"/>
    <property type="match status" value="1"/>
</dbReference>
<protein>
    <recommendedName>
        <fullName evidence="4">serine-type D-Ala-D-Ala carboxypeptidase</fullName>
        <ecNumber evidence="4">3.4.16.4</ecNumber>
    </recommendedName>
</protein>
<comment type="caution">
    <text evidence="10">The sequence shown here is derived from an EMBL/GenBank/DDBJ whole genome shotgun (WGS) entry which is preliminary data.</text>
</comment>
<evidence type="ECO:0000256" key="2">
    <source>
        <dbReference type="ARBA" id="ARBA00004752"/>
    </source>
</evidence>
<accession>A0A9X3WI97</accession>
<proteinExistence type="inferred from homology"/>